<evidence type="ECO:0000256" key="2">
    <source>
        <dbReference type="ARBA" id="ARBA00011901"/>
    </source>
</evidence>
<evidence type="ECO:0000256" key="4">
    <source>
        <dbReference type="SAM" id="SignalP"/>
    </source>
</evidence>
<evidence type="ECO:0000256" key="3">
    <source>
        <dbReference type="ARBA" id="ARBA00022801"/>
    </source>
</evidence>
<feature type="signal peptide" evidence="4">
    <location>
        <begin position="1"/>
        <end position="30"/>
    </location>
</feature>
<feature type="domain" description="MurNAc-LAA" evidence="5">
    <location>
        <begin position="102"/>
        <end position="260"/>
    </location>
</feature>
<protein>
    <recommendedName>
        <fullName evidence="2">N-acetylmuramoyl-L-alanine amidase</fullName>
        <ecNumber evidence="2">3.5.1.28</ecNumber>
    </recommendedName>
</protein>
<organism evidence="6 7">
    <name type="scientific">Luteibaculum oceani</name>
    <dbReference type="NCBI Taxonomy" id="1294296"/>
    <lineage>
        <taxon>Bacteria</taxon>
        <taxon>Pseudomonadati</taxon>
        <taxon>Bacteroidota</taxon>
        <taxon>Flavobacteriia</taxon>
        <taxon>Flavobacteriales</taxon>
        <taxon>Luteibaculaceae</taxon>
        <taxon>Luteibaculum</taxon>
    </lineage>
</organism>
<dbReference type="EC" id="3.5.1.28" evidence="2"/>
<gene>
    <name evidence="6" type="ORF">FRX97_05430</name>
</gene>
<sequence length="386" mass="43345">MSKIYTNNLFTRLKLVVVAVFMVCAAGVNGQEFAGVKTVVIDAGHGGKDPGNMGTGRYKTREKDIALEVALKVGQYIKEAFPDIKVIFTRKDDSFVTLAGRAEIANKNKADLFISIHCNAANSKSAAGTETFVMGFKYEEYNRELTLKENSVIFMEDDYKETYSDFDPNNPESEMFAGLYQSAFQDQSITFANYVEQQFANRVGRRSRGVKQGVLYVLNRSTMPSVLIELGFLSNSKEEDFLNSELGQVYMASAIYRAFKEWKKHREGVDLTVKSSAKVEMQGPAENVNEKEYSDNPYGIVFKIQLLSSTRKIKEGSSELQGLDEIEELHVDGRYKYVHGAFPNYDEAKKALKKVKKKGFESAFVIALKGSEPLKVQDAIKELEKN</sequence>
<dbReference type="SMART" id="SM00646">
    <property type="entry name" value="Ami_3"/>
    <property type="match status" value="1"/>
</dbReference>
<dbReference type="OrthoDB" id="9806267at2"/>
<keyword evidence="7" id="KW-1185">Reference proteome</keyword>
<dbReference type="FunFam" id="3.40.630.40:FF:000005">
    <property type="entry name" value="N-acetylmuramoyl-L-alanine amidase (AmiA)"/>
    <property type="match status" value="1"/>
</dbReference>
<evidence type="ECO:0000256" key="1">
    <source>
        <dbReference type="ARBA" id="ARBA00001561"/>
    </source>
</evidence>
<dbReference type="InterPro" id="IPR050695">
    <property type="entry name" value="N-acetylmuramoyl_amidase_3"/>
</dbReference>
<dbReference type="CDD" id="cd02696">
    <property type="entry name" value="MurNAc-LAA"/>
    <property type="match status" value="1"/>
</dbReference>
<dbReference type="GO" id="GO:0009253">
    <property type="term" value="P:peptidoglycan catabolic process"/>
    <property type="evidence" value="ECO:0007669"/>
    <property type="project" value="InterPro"/>
</dbReference>
<proteinExistence type="predicted"/>
<dbReference type="PANTHER" id="PTHR30404">
    <property type="entry name" value="N-ACETYLMURAMOYL-L-ALANINE AMIDASE"/>
    <property type="match status" value="1"/>
</dbReference>
<evidence type="ECO:0000259" key="5">
    <source>
        <dbReference type="SMART" id="SM00646"/>
    </source>
</evidence>
<dbReference type="GO" id="GO:0030288">
    <property type="term" value="C:outer membrane-bounded periplasmic space"/>
    <property type="evidence" value="ECO:0007669"/>
    <property type="project" value="TreeGrafter"/>
</dbReference>
<dbReference type="GO" id="GO:0008745">
    <property type="term" value="F:N-acetylmuramoyl-L-alanine amidase activity"/>
    <property type="evidence" value="ECO:0007669"/>
    <property type="project" value="UniProtKB-EC"/>
</dbReference>
<keyword evidence="3" id="KW-0378">Hydrolase</keyword>
<evidence type="ECO:0000313" key="7">
    <source>
        <dbReference type="Proteomes" id="UP000321168"/>
    </source>
</evidence>
<comment type="caution">
    <text evidence="6">The sequence shown here is derived from an EMBL/GenBank/DDBJ whole genome shotgun (WGS) entry which is preliminary data.</text>
</comment>
<comment type="catalytic activity">
    <reaction evidence="1">
        <text>Hydrolyzes the link between N-acetylmuramoyl residues and L-amino acid residues in certain cell-wall glycopeptides.</text>
        <dbReference type="EC" id="3.5.1.28"/>
    </reaction>
</comment>
<dbReference type="Proteomes" id="UP000321168">
    <property type="component" value="Unassembled WGS sequence"/>
</dbReference>
<dbReference type="Gene3D" id="3.40.630.40">
    <property type="entry name" value="Zn-dependent exopeptidases"/>
    <property type="match status" value="1"/>
</dbReference>
<keyword evidence="4" id="KW-0732">Signal</keyword>
<dbReference type="AlphaFoldDB" id="A0A5C6VAY7"/>
<dbReference type="Pfam" id="PF01520">
    <property type="entry name" value="Amidase_3"/>
    <property type="match status" value="1"/>
</dbReference>
<dbReference type="SUPFAM" id="SSF53187">
    <property type="entry name" value="Zn-dependent exopeptidases"/>
    <property type="match status" value="1"/>
</dbReference>
<feature type="chain" id="PRO_5023148621" description="N-acetylmuramoyl-L-alanine amidase" evidence="4">
    <location>
        <begin position="31"/>
        <end position="386"/>
    </location>
</feature>
<evidence type="ECO:0000313" key="6">
    <source>
        <dbReference type="EMBL" id="TXC81556.1"/>
    </source>
</evidence>
<name>A0A5C6VAY7_9FLAO</name>
<accession>A0A5C6VAY7</accession>
<dbReference type="InterPro" id="IPR002508">
    <property type="entry name" value="MurNAc-LAA_cat"/>
</dbReference>
<dbReference type="EMBL" id="VORB01000004">
    <property type="protein sequence ID" value="TXC81556.1"/>
    <property type="molecule type" value="Genomic_DNA"/>
</dbReference>
<dbReference type="PANTHER" id="PTHR30404:SF0">
    <property type="entry name" value="N-ACETYLMURAMOYL-L-ALANINE AMIDASE AMIC"/>
    <property type="match status" value="1"/>
</dbReference>
<reference evidence="6 7" key="1">
    <citation type="submission" date="2019-08" db="EMBL/GenBank/DDBJ databases">
        <title>Genome of Luteibaculum oceani JCM 18817.</title>
        <authorList>
            <person name="Bowman J.P."/>
        </authorList>
    </citation>
    <scope>NUCLEOTIDE SEQUENCE [LARGE SCALE GENOMIC DNA]</scope>
    <source>
        <strain evidence="6 7">JCM 18817</strain>
    </source>
</reference>